<dbReference type="Pfam" id="PF13173">
    <property type="entry name" value="AAA_14"/>
    <property type="match status" value="1"/>
</dbReference>
<feature type="domain" description="DUF4143" evidence="2">
    <location>
        <begin position="265"/>
        <end position="394"/>
    </location>
</feature>
<reference evidence="3" key="1">
    <citation type="journal article" date="2020" name="ISME J.">
        <title>Gammaproteobacteria mediating utilization of methyl-, sulfur- and petroleum organic compounds in deep ocean hydrothermal plumes.</title>
        <authorList>
            <person name="Zhou Z."/>
            <person name="Liu Y."/>
            <person name="Pan J."/>
            <person name="Cron B.R."/>
            <person name="Toner B.M."/>
            <person name="Anantharaman K."/>
            <person name="Breier J.A."/>
            <person name="Dick G.J."/>
            <person name="Li M."/>
        </authorList>
    </citation>
    <scope>NUCLEOTIDE SEQUENCE</scope>
    <source>
        <strain evidence="3">SZUA-1451</strain>
    </source>
</reference>
<organism evidence="3 4">
    <name type="scientific">Thermococcus paralvinellae</name>
    <dbReference type="NCBI Taxonomy" id="582419"/>
    <lineage>
        <taxon>Archaea</taxon>
        <taxon>Methanobacteriati</taxon>
        <taxon>Methanobacteriota</taxon>
        <taxon>Thermococci</taxon>
        <taxon>Thermococcales</taxon>
        <taxon>Thermococcaceae</taxon>
        <taxon>Thermococcus</taxon>
    </lineage>
</organism>
<comment type="caution">
    <text evidence="3">The sequence shown here is derived from an EMBL/GenBank/DDBJ whole genome shotgun (WGS) entry which is preliminary data.</text>
</comment>
<protein>
    <submittedName>
        <fullName evidence="3">ATP-binding protein</fullName>
    </submittedName>
</protein>
<dbReference type="SUPFAM" id="SSF52540">
    <property type="entry name" value="P-loop containing nucleoside triphosphate hydrolases"/>
    <property type="match status" value="1"/>
</dbReference>
<accession>A0A832ZAY6</accession>
<evidence type="ECO:0000259" key="2">
    <source>
        <dbReference type="Pfam" id="PF13635"/>
    </source>
</evidence>
<dbReference type="PANTHER" id="PTHR33295">
    <property type="entry name" value="ATPASE"/>
    <property type="match status" value="1"/>
</dbReference>
<dbReference type="GO" id="GO:0005524">
    <property type="term" value="F:ATP binding"/>
    <property type="evidence" value="ECO:0007669"/>
    <property type="project" value="UniProtKB-KW"/>
</dbReference>
<gene>
    <name evidence="3" type="ORF">EYH13_03720</name>
</gene>
<dbReference type="AlphaFoldDB" id="A0A832ZAY6"/>
<dbReference type="InterPro" id="IPR041682">
    <property type="entry name" value="AAA_14"/>
</dbReference>
<feature type="domain" description="AAA" evidence="1">
    <location>
        <begin position="47"/>
        <end position="179"/>
    </location>
</feature>
<evidence type="ECO:0000313" key="3">
    <source>
        <dbReference type="EMBL" id="HIP75242.1"/>
    </source>
</evidence>
<dbReference type="EMBL" id="DQUG01000154">
    <property type="protein sequence ID" value="HIP75242.1"/>
    <property type="molecule type" value="Genomic_DNA"/>
</dbReference>
<dbReference type="Gene3D" id="3.40.50.300">
    <property type="entry name" value="P-loop containing nucleotide triphosphate hydrolases"/>
    <property type="match status" value="1"/>
</dbReference>
<keyword evidence="3" id="KW-0547">Nucleotide-binding</keyword>
<name>A0A832ZAY6_9EURY</name>
<dbReference type="Pfam" id="PF13635">
    <property type="entry name" value="DUF4143"/>
    <property type="match status" value="1"/>
</dbReference>
<dbReference type="PANTHER" id="PTHR33295:SF18">
    <property type="entry name" value="AAA+ ATPASE DOMAIN-CONTAINING PROTEIN"/>
    <property type="match status" value="1"/>
</dbReference>
<dbReference type="InterPro" id="IPR027417">
    <property type="entry name" value="P-loop_NTPase"/>
</dbReference>
<sequence>MIEQFNPWWKGKEFIEEDEDYSKWKESGIKWIPEAIEKISLEPFSLNFVFGPRQVGKTTLLKLIIKKLLDNGVDPKAIFYMRCDYLSDYKELMEVLDEYMEFRKIEGIESSYFLLDEITFPKEWFRAIKLYIDMGKFKRDVLILTGSLSMYLKGEVETFPGRRGRGKDIVMYPLSFREFVKVAAPELYSRIPKVKDVVEIEKCLKLRPWKEELYDLFNLYLRSGGFPRAVKDILEKGKVREETYDTYLSWIRGDLIRLGKSEGIAKRIIKAILERVPSPVGWNTIAKEVEVGSHKTVFSYVEFFEKSFVLKVLQHFDPNTLEPDFKKEKKIHFIDPFLYHLFSRWCLIEKPSEDKVVESVVASHLARKYDVGYWRNGSEIDVVTKNGIGFEVKWRKNAKPLRVRVGKIKNVVTLSKDDFSTDPLMIPVYLFLACFDV</sequence>
<keyword evidence="3" id="KW-0067">ATP-binding</keyword>
<proteinExistence type="predicted"/>
<dbReference type="InterPro" id="IPR025420">
    <property type="entry name" value="DUF4143"/>
</dbReference>
<evidence type="ECO:0000259" key="1">
    <source>
        <dbReference type="Pfam" id="PF13173"/>
    </source>
</evidence>
<dbReference type="Proteomes" id="UP000649326">
    <property type="component" value="Unassembled WGS sequence"/>
</dbReference>
<evidence type="ECO:0000313" key="4">
    <source>
        <dbReference type="Proteomes" id="UP000649326"/>
    </source>
</evidence>